<dbReference type="RefSeq" id="WP_076725552.1">
    <property type="nucleotide sequence ID" value="NZ_MSCW01000009.1"/>
</dbReference>
<keyword evidence="3" id="KW-1185">Reference proteome</keyword>
<dbReference type="EMBL" id="MSCW01000009">
    <property type="protein sequence ID" value="ONF42605.1"/>
    <property type="molecule type" value="Genomic_DNA"/>
</dbReference>
<dbReference type="InterPro" id="IPR009663">
    <property type="entry name" value="PAP_PilO"/>
</dbReference>
<dbReference type="AlphaFoldDB" id="A0A1V2DPP4"/>
<accession>A0A1V2DPP4</accession>
<keyword evidence="1" id="KW-0175">Coiled coil</keyword>
<reference evidence="2 3" key="1">
    <citation type="submission" date="2016-12" db="EMBL/GenBank/DDBJ databases">
        <title>Marinobacter lutaoensis whole genome sequencing.</title>
        <authorList>
            <person name="Verma A."/>
            <person name="Krishnamurthi S."/>
        </authorList>
    </citation>
    <scope>NUCLEOTIDE SEQUENCE [LARGE SCALE GENOMIC DNA]</scope>
    <source>
        <strain evidence="2 3">T5054</strain>
    </source>
</reference>
<organism evidence="2 3">
    <name type="scientific">Marinobacter lutaoensis</name>
    <dbReference type="NCBI Taxonomy" id="135739"/>
    <lineage>
        <taxon>Bacteria</taxon>
        <taxon>Pseudomonadati</taxon>
        <taxon>Pseudomonadota</taxon>
        <taxon>Gammaproteobacteria</taxon>
        <taxon>Pseudomonadales</taxon>
        <taxon>Marinobacteraceae</taxon>
        <taxon>Marinobacter</taxon>
    </lineage>
</organism>
<feature type="coiled-coil region" evidence="1">
    <location>
        <begin position="218"/>
        <end position="245"/>
    </location>
</feature>
<protein>
    <recommendedName>
        <fullName evidence="4">Pilin accessory protein (PilO)</fullName>
    </recommendedName>
</protein>
<gene>
    <name evidence="2" type="ORF">BTO32_15470</name>
</gene>
<dbReference type="OrthoDB" id="6369680at2"/>
<proteinExistence type="predicted"/>
<dbReference type="Proteomes" id="UP000189339">
    <property type="component" value="Unassembled WGS sequence"/>
</dbReference>
<sequence length="454" mass="50408">MRLIQFEDQPGFAKNVAVGLEWMTTNTKEFKNIRKALGSQNKEWLTLASSNPSTKEMLNYGVVDRGALPQGSCVSLAAWLALSFRQGAILAVEEVEDKQEGLSKYWMCLINDGQVLAGTDILEDDWDTVEEFALGSVEALGDEQLGYVGNAANRLSFVSAEAEHPNLADVLDRAAFRKARFRGGENSGARNRVAFFGLIVLVVGSVGWYGMNAYLDAKNIESQQQRNRENQIERAREEYQNILNDLGGMAQAGPTIRTMWKSVLFPTETRIGGWELEAIECAEKDCQIQYKNTDLTLPEKLQTRLDGFCDSLTIDAEGIVGICAKGYEDTPIAHLGELPIVTDEQIIDVLLTKADLDRLLAGFMTLARMAQGSAYAINSAVEYPFRGSRWLPDARVFRQGEWSLVVPVKYIDSIGILFDQFRGVAVSTLSLNWNSRMVELRGIYVTGEEISNEG</sequence>
<comment type="caution">
    <text evidence="2">The sequence shown here is derived from an EMBL/GenBank/DDBJ whole genome shotgun (WGS) entry which is preliminary data.</text>
</comment>
<evidence type="ECO:0000313" key="3">
    <source>
        <dbReference type="Proteomes" id="UP000189339"/>
    </source>
</evidence>
<name>A0A1V2DPP4_9GAMM</name>
<evidence type="ECO:0008006" key="4">
    <source>
        <dbReference type="Google" id="ProtNLM"/>
    </source>
</evidence>
<evidence type="ECO:0000313" key="2">
    <source>
        <dbReference type="EMBL" id="ONF42605.1"/>
    </source>
</evidence>
<dbReference type="STRING" id="135739.BTO32_15470"/>
<dbReference type="Pfam" id="PF06864">
    <property type="entry name" value="PAP_PilO"/>
    <property type="match status" value="1"/>
</dbReference>
<evidence type="ECO:0000256" key="1">
    <source>
        <dbReference type="SAM" id="Coils"/>
    </source>
</evidence>